<dbReference type="AlphaFoldDB" id="A0A2Z6GED8"/>
<dbReference type="KEGG" id="fam:OYT1_ch2414"/>
<accession>A0A2Z6GED8</accession>
<evidence type="ECO:0000256" key="1">
    <source>
        <dbReference type="SAM" id="MobiDB-lite"/>
    </source>
</evidence>
<feature type="region of interest" description="Disordered" evidence="1">
    <location>
        <begin position="94"/>
        <end position="160"/>
    </location>
</feature>
<dbReference type="Proteomes" id="UP000033070">
    <property type="component" value="Chromosome"/>
</dbReference>
<evidence type="ECO:0000313" key="3">
    <source>
        <dbReference type="Proteomes" id="UP000033070"/>
    </source>
</evidence>
<proteinExistence type="predicted"/>
<dbReference type="STRING" id="1188319.OYT1_01450"/>
<gene>
    <name evidence="2" type="ORF">OYT1_ch2414</name>
</gene>
<organism evidence="2 3">
    <name type="scientific">Ferriphaselus amnicola</name>
    <dbReference type="NCBI Taxonomy" id="1188319"/>
    <lineage>
        <taxon>Bacteria</taxon>
        <taxon>Pseudomonadati</taxon>
        <taxon>Pseudomonadota</taxon>
        <taxon>Betaproteobacteria</taxon>
        <taxon>Nitrosomonadales</taxon>
        <taxon>Gallionellaceae</taxon>
        <taxon>Ferriphaselus</taxon>
    </lineage>
</organism>
<protein>
    <submittedName>
        <fullName evidence="2">Uncharacterized protein</fullName>
    </submittedName>
</protein>
<dbReference type="RefSeq" id="WP_062626633.1">
    <property type="nucleotide sequence ID" value="NZ_AP018738.1"/>
</dbReference>
<feature type="compositionally biased region" description="Basic and acidic residues" evidence="1">
    <location>
        <begin position="109"/>
        <end position="153"/>
    </location>
</feature>
<sequence length="160" mass="16532">MAARHITLLLLAALVLPGCDKIKSAMNGGAADPKTLDAEAVGYACRVSQKAPEACMKENDAQSPSAVLSGWKKADTDIKGGAIDPTMSNVIPVAASAPIEADAEAEDSKDEKATEAKSDEKSGKHDKPAADEKTDKAGKSGADKNEHPDEPKGKPASKSH</sequence>
<dbReference type="EMBL" id="AP018738">
    <property type="protein sequence ID" value="BBE51928.1"/>
    <property type="molecule type" value="Genomic_DNA"/>
</dbReference>
<name>A0A2Z6GED8_9PROT</name>
<dbReference type="OrthoDB" id="8566096at2"/>
<evidence type="ECO:0000313" key="2">
    <source>
        <dbReference type="EMBL" id="BBE51928.1"/>
    </source>
</evidence>
<keyword evidence="3" id="KW-1185">Reference proteome</keyword>
<reference evidence="2 3" key="1">
    <citation type="submission" date="2018-06" db="EMBL/GenBank/DDBJ databases">
        <title>OYT1 Genome Sequencing.</title>
        <authorList>
            <person name="Kato S."/>
            <person name="Itoh T."/>
            <person name="Ohkuma M."/>
        </authorList>
    </citation>
    <scope>NUCLEOTIDE SEQUENCE [LARGE SCALE GENOMIC DNA]</scope>
    <source>
        <strain evidence="2 3">OYT1</strain>
    </source>
</reference>